<evidence type="ECO:0000256" key="3">
    <source>
        <dbReference type="ARBA" id="ARBA00023125"/>
    </source>
</evidence>
<keyword evidence="4" id="KW-0472">Membrane</keyword>
<comment type="caution">
    <text evidence="6">The sequence shown here is derived from an EMBL/GenBank/DDBJ whole genome shotgun (WGS) entry which is preliminary data.</text>
</comment>
<evidence type="ECO:0000256" key="1">
    <source>
        <dbReference type="ARBA" id="ARBA00022741"/>
    </source>
</evidence>
<keyword evidence="7" id="KW-1185">Reference proteome</keyword>
<accession>A0A5K0UA92</accession>
<keyword evidence="4" id="KW-0812">Transmembrane</keyword>
<feature type="domain" description="DNA mismatch repair proteins mutS family" evidence="5">
    <location>
        <begin position="338"/>
        <end position="526"/>
    </location>
</feature>
<dbReference type="InterPro" id="IPR000432">
    <property type="entry name" value="DNA_mismatch_repair_MutS_C"/>
</dbReference>
<name>A0A5K0UA92_9VIRU</name>
<organism evidence="6 7">
    <name type="scientific">Yasminevirus sp. GU-2018</name>
    <dbReference type="NCBI Taxonomy" id="2420051"/>
    <lineage>
        <taxon>Viruses</taxon>
        <taxon>Varidnaviria</taxon>
        <taxon>Bamfordvirae</taxon>
        <taxon>Nucleocytoviricota</taxon>
        <taxon>Megaviricetes</taxon>
        <taxon>Imitervirales</taxon>
        <taxon>Mimiviridae</taxon>
        <taxon>Klosneuvirinae</taxon>
        <taxon>Yasminevirus</taxon>
        <taxon>Yasminevirus saudimassiliense</taxon>
    </lineage>
</organism>
<dbReference type="PANTHER" id="PTHR11361:SF99">
    <property type="entry name" value="DNA MISMATCH REPAIR PROTEIN"/>
    <property type="match status" value="1"/>
</dbReference>
<reference evidence="6 7" key="1">
    <citation type="submission" date="2018-10" db="EMBL/GenBank/DDBJ databases">
        <authorList>
            <consortium name="IHU Genomes"/>
        </authorList>
    </citation>
    <scope>NUCLEOTIDE SEQUENCE [LARGE SCALE GENOMIC DNA]</scope>
    <source>
        <strain evidence="6 7">A1</strain>
    </source>
</reference>
<feature type="transmembrane region" description="Helical" evidence="4">
    <location>
        <begin position="120"/>
        <end position="139"/>
    </location>
</feature>
<dbReference type="Gene3D" id="3.40.50.300">
    <property type="entry name" value="P-loop containing nucleotide triphosphate hydrolases"/>
    <property type="match status" value="1"/>
</dbReference>
<dbReference type="GO" id="GO:0006298">
    <property type="term" value="P:mismatch repair"/>
    <property type="evidence" value="ECO:0007669"/>
    <property type="project" value="InterPro"/>
</dbReference>
<evidence type="ECO:0000313" key="6">
    <source>
        <dbReference type="EMBL" id="VBB18521.1"/>
    </source>
</evidence>
<keyword evidence="3" id="KW-0238">DNA-binding</keyword>
<dbReference type="GO" id="GO:0030983">
    <property type="term" value="F:mismatched DNA binding"/>
    <property type="evidence" value="ECO:0007669"/>
    <property type="project" value="InterPro"/>
</dbReference>
<proteinExistence type="predicted"/>
<evidence type="ECO:0000259" key="5">
    <source>
        <dbReference type="SMART" id="SM00534"/>
    </source>
</evidence>
<sequence>MNHRVKLFHNKDAYRDLSIGSEMFQYIDRTVTAAGRKKLKHRLRYCSADQTYLENLALKNYTIHKDLVYRYDMGEHLQKIKLLEGEMDNWMIKDCDTSLIYSWGLANNRYLLSLSNKLKFSYMLMVLVIYVLVYLYLYYHGFRISPKEYVEGIVIGYYEFLKMMCTLVLTNRVWIERTTMVLATLYIGYQLYMMYQTVNTSYEHYNKCSSFYDSYQKIREYVEIVERMCDIEVYQDVDKVRESIEYLKYYFSESSSLGFSLVTKLRSENYVKHIDVLINFVGRVDCGLCVANLIDDGYTVPKFVKSSFPILHAEGIWSPMIPYGRRVKNSLTMNVTTPNVQIITGPNKAGKSTFMRSLVTAVYLAQSLGVSSADKLGLTPFRDIFTYLNVPDCIGRESLFEAELNRCYSYIEKTESLRGFSIGIVDELFTGTNPREGKAASYAILKRVVENPTNITILSTHFHEIIDVLESDKFKFSKFTATKKGDNFSYTYKMEDGVSDQCIALQLLKERGFDKSLVDDAINYIAYDVNKSLKDP</sequence>
<evidence type="ECO:0000313" key="7">
    <source>
        <dbReference type="Proteomes" id="UP000594342"/>
    </source>
</evidence>
<dbReference type="SMART" id="SM00534">
    <property type="entry name" value="MUTSac"/>
    <property type="match status" value="1"/>
</dbReference>
<dbReference type="Proteomes" id="UP000594342">
    <property type="component" value="Unassembled WGS sequence"/>
</dbReference>
<evidence type="ECO:0000256" key="4">
    <source>
        <dbReference type="SAM" id="Phobius"/>
    </source>
</evidence>
<dbReference type="PANTHER" id="PTHR11361">
    <property type="entry name" value="DNA MISMATCH REPAIR PROTEIN MUTS FAMILY MEMBER"/>
    <property type="match status" value="1"/>
</dbReference>
<keyword evidence="1" id="KW-0547">Nucleotide-binding</keyword>
<dbReference type="InterPro" id="IPR027417">
    <property type="entry name" value="P-loop_NTPase"/>
</dbReference>
<evidence type="ECO:0000256" key="2">
    <source>
        <dbReference type="ARBA" id="ARBA00022840"/>
    </source>
</evidence>
<dbReference type="SUPFAM" id="SSF52540">
    <property type="entry name" value="P-loop containing nucleoside triphosphate hydrolases"/>
    <property type="match status" value="1"/>
</dbReference>
<dbReference type="InterPro" id="IPR045076">
    <property type="entry name" value="MutS"/>
</dbReference>
<keyword evidence="4" id="KW-1133">Transmembrane helix</keyword>
<dbReference type="EMBL" id="UPSH01000001">
    <property type="protein sequence ID" value="VBB18521.1"/>
    <property type="molecule type" value="Genomic_DNA"/>
</dbReference>
<protein>
    <recommendedName>
        <fullName evidence="5">DNA mismatch repair proteins mutS family domain-containing protein</fullName>
    </recommendedName>
</protein>
<dbReference type="GO" id="GO:0005524">
    <property type="term" value="F:ATP binding"/>
    <property type="evidence" value="ECO:0007669"/>
    <property type="project" value="UniProtKB-KW"/>
</dbReference>
<dbReference type="GO" id="GO:0140664">
    <property type="term" value="F:ATP-dependent DNA damage sensor activity"/>
    <property type="evidence" value="ECO:0007669"/>
    <property type="project" value="InterPro"/>
</dbReference>
<gene>
    <name evidence="6" type="ORF">YASMINEVIRUS_984</name>
</gene>
<dbReference type="Pfam" id="PF00488">
    <property type="entry name" value="MutS_V"/>
    <property type="match status" value="1"/>
</dbReference>
<keyword evidence="2" id="KW-0067">ATP-binding</keyword>